<reference evidence="1" key="3">
    <citation type="submission" date="2022-06" db="EMBL/GenBank/DDBJ databases">
        <title>Resources to Facilitate Use of the Altered Schaedler Flora (ASF) Mouse Model to Study Microbiome Function.</title>
        <authorList>
            <person name="Proctor A."/>
            <person name="Parvinroo S."/>
            <person name="Richie T."/>
            <person name="Jia X."/>
            <person name="Lee S.T.M."/>
            <person name="Karp P.D."/>
            <person name="Paley S."/>
            <person name="Kostic A.D."/>
            <person name="Pierre J.F."/>
            <person name="Wannemuehler M.J."/>
            <person name="Phillips G.J."/>
        </authorList>
    </citation>
    <scope>NUCLEOTIDE SEQUENCE</scope>
    <source>
        <strain evidence="1">ASF457</strain>
    </source>
</reference>
<dbReference type="PROSITE" id="PS51257">
    <property type="entry name" value="PROKAR_LIPOPROTEIN"/>
    <property type="match status" value="1"/>
</dbReference>
<dbReference type="Proteomes" id="UP000017429">
    <property type="component" value="Chromosome"/>
</dbReference>
<dbReference type="AlphaFoldDB" id="V2QIS0"/>
<sequence length="179" mass="19993">MRYWAALIIPFFIMSCALEKETTDEVNGVFAFTTASVDIDSITNGTNTYKFPPVCIDFIQGDGTVKYTISSEGLYGSSNVDPVIRNSYLRFTRARLYFNDIPIEIDHPEDLKYNSRVTLEAVIEKSMIDAAEIADGTYRLEIEMVASEYNGNGHNTVLNNTFSDYFGEVTISSIGQGCK</sequence>
<protein>
    <submittedName>
        <fullName evidence="1">Uncharacterized protein</fullName>
    </submittedName>
</protein>
<evidence type="ECO:0000313" key="2">
    <source>
        <dbReference type="Proteomes" id="UP000017429"/>
    </source>
</evidence>
<reference evidence="1" key="1">
    <citation type="journal article" date="2014" name="Genome Announc.">
        <title>Draft genome sequences of the altered schaedler flora, a defined bacterial community from gnotobiotic mice.</title>
        <authorList>
            <person name="Wannemuehler M.J."/>
            <person name="Overstreet A.M."/>
            <person name="Ward D.V."/>
            <person name="Phillips G.J."/>
        </authorList>
    </citation>
    <scope>NUCLEOTIDE SEQUENCE</scope>
    <source>
        <strain evidence="1">ASF457</strain>
    </source>
</reference>
<gene>
    <name evidence="1" type="ORF">N508_000759</name>
</gene>
<dbReference type="RefSeq" id="WP_023275065.1">
    <property type="nucleotide sequence ID" value="NZ_CP097562.1"/>
</dbReference>
<reference evidence="1" key="2">
    <citation type="submission" date="2022-05" db="EMBL/GenBank/DDBJ databases">
        <authorList>
            <person name="Proctor A.L."/>
            <person name="Phillips G.J."/>
            <person name="Wannemuehler M.J."/>
        </authorList>
    </citation>
    <scope>NUCLEOTIDE SEQUENCE</scope>
    <source>
        <strain evidence="1">ASF457</strain>
    </source>
</reference>
<dbReference type="EMBL" id="CP097562">
    <property type="protein sequence ID" value="USF23692.1"/>
    <property type="molecule type" value="Genomic_DNA"/>
</dbReference>
<name>V2QIS0_9BACT</name>
<accession>V2QIS0</accession>
<evidence type="ECO:0000313" key="1">
    <source>
        <dbReference type="EMBL" id="USF23692.1"/>
    </source>
</evidence>
<dbReference type="KEGG" id="msch:N508_000759"/>
<proteinExistence type="predicted"/>
<organism evidence="1 2">
    <name type="scientific">Mucispirillum schaedleri ASF457</name>
    <dbReference type="NCBI Taxonomy" id="1379858"/>
    <lineage>
        <taxon>Bacteria</taxon>
        <taxon>Pseudomonadati</taxon>
        <taxon>Deferribacterota</taxon>
        <taxon>Deferribacteres</taxon>
        <taxon>Deferribacterales</taxon>
        <taxon>Mucispirillaceae</taxon>
        <taxon>Mucispirillum</taxon>
    </lineage>
</organism>
<keyword evidence="2" id="KW-1185">Reference proteome</keyword>